<dbReference type="Pfam" id="PF06825">
    <property type="entry name" value="HSBP1"/>
    <property type="match status" value="1"/>
</dbReference>
<feature type="compositionally biased region" description="Low complexity" evidence="2">
    <location>
        <begin position="64"/>
        <end position="83"/>
    </location>
</feature>
<dbReference type="InterPro" id="IPR009643">
    <property type="entry name" value="HS1-bd"/>
</dbReference>
<dbReference type="OrthoDB" id="4159489at2759"/>
<proteinExistence type="inferred from homology"/>
<organism evidence="3 4">
    <name type="scientific">Schizosaccharomyces cryophilus (strain OY26 / ATCC MYA-4695 / CBS 11777 / NBRC 106824 / NRRL Y48691)</name>
    <name type="common">Fission yeast</name>
    <dbReference type="NCBI Taxonomy" id="653667"/>
    <lineage>
        <taxon>Eukaryota</taxon>
        <taxon>Fungi</taxon>
        <taxon>Dikarya</taxon>
        <taxon>Ascomycota</taxon>
        <taxon>Taphrinomycotina</taxon>
        <taxon>Schizosaccharomycetes</taxon>
        <taxon>Schizosaccharomycetales</taxon>
        <taxon>Schizosaccharomycetaceae</taxon>
        <taxon>Schizosaccharomyces</taxon>
    </lineage>
</organism>
<gene>
    <name evidence="3" type="ORF">SPOG_04001</name>
</gene>
<comment type="similarity">
    <text evidence="1">Belongs to the HSBP1 family.</text>
</comment>
<evidence type="ECO:0000313" key="3">
    <source>
        <dbReference type="EMBL" id="EPY54108.1"/>
    </source>
</evidence>
<dbReference type="HOGENOM" id="CLU_2442124_0_0_1"/>
<dbReference type="GO" id="GO:0003714">
    <property type="term" value="F:transcription corepressor activity"/>
    <property type="evidence" value="ECO:0007669"/>
    <property type="project" value="InterPro"/>
</dbReference>
<dbReference type="Proteomes" id="UP000015464">
    <property type="component" value="Unassembled WGS sequence"/>
</dbReference>
<keyword evidence="4" id="KW-1185">Reference proteome</keyword>
<dbReference type="EMBL" id="KE546988">
    <property type="protein sequence ID" value="EPY54108.1"/>
    <property type="molecule type" value="Genomic_DNA"/>
</dbReference>
<dbReference type="RefSeq" id="XP_013021718.1">
    <property type="nucleotide sequence ID" value="XM_013166264.1"/>
</dbReference>
<dbReference type="Gene3D" id="1.20.5.430">
    <property type="match status" value="1"/>
</dbReference>
<evidence type="ECO:0000313" key="4">
    <source>
        <dbReference type="Proteomes" id="UP000015464"/>
    </source>
</evidence>
<keyword evidence="3" id="KW-0346">Stress response</keyword>
<dbReference type="OMA" id="VEDHKQP"/>
<name>S9W237_SCHCR</name>
<dbReference type="GeneID" id="25038316"/>
<reference evidence="3 4" key="1">
    <citation type="journal article" date="2011" name="Science">
        <title>Comparative functional genomics of the fission yeasts.</title>
        <authorList>
            <person name="Rhind N."/>
            <person name="Chen Z."/>
            <person name="Yassour M."/>
            <person name="Thompson D.A."/>
            <person name="Haas B.J."/>
            <person name="Habib N."/>
            <person name="Wapinski I."/>
            <person name="Roy S."/>
            <person name="Lin M.F."/>
            <person name="Heiman D.I."/>
            <person name="Young S.K."/>
            <person name="Furuya K."/>
            <person name="Guo Y."/>
            <person name="Pidoux A."/>
            <person name="Chen H.M."/>
            <person name="Robbertse B."/>
            <person name="Goldberg J.M."/>
            <person name="Aoki K."/>
            <person name="Bayne E.H."/>
            <person name="Berlin A.M."/>
            <person name="Desjardins C.A."/>
            <person name="Dobbs E."/>
            <person name="Dukaj L."/>
            <person name="Fan L."/>
            <person name="FitzGerald M.G."/>
            <person name="French C."/>
            <person name="Gujja S."/>
            <person name="Hansen K."/>
            <person name="Keifenheim D."/>
            <person name="Levin J.Z."/>
            <person name="Mosher R.A."/>
            <person name="Mueller C.A."/>
            <person name="Pfiffner J."/>
            <person name="Priest M."/>
            <person name="Russ C."/>
            <person name="Smialowska A."/>
            <person name="Swoboda P."/>
            <person name="Sykes S.M."/>
            <person name="Vaughn M."/>
            <person name="Vengrova S."/>
            <person name="Yoder R."/>
            <person name="Zeng Q."/>
            <person name="Allshire R."/>
            <person name="Baulcombe D."/>
            <person name="Birren B.W."/>
            <person name="Brown W."/>
            <person name="Ekwall K."/>
            <person name="Kellis M."/>
            <person name="Leatherwood J."/>
            <person name="Levin H."/>
            <person name="Margalit H."/>
            <person name="Martienssen R."/>
            <person name="Nieduszynski C.A."/>
            <person name="Spatafora J.W."/>
            <person name="Friedman N."/>
            <person name="Dalgaard J.Z."/>
            <person name="Baumann P."/>
            <person name="Niki H."/>
            <person name="Regev A."/>
            <person name="Nusbaum C."/>
        </authorList>
    </citation>
    <scope>NUCLEOTIDE SEQUENCE [LARGE SCALE GENOMIC DNA]</scope>
    <source>
        <strain evidence="4">OY26 / ATCC MYA-4695 / CBS 11777 / NBRC 106824 / NRRL Y48691</strain>
    </source>
</reference>
<protein>
    <submittedName>
        <fullName evidence="3">Heat shock factor binding protein</fullName>
    </submittedName>
</protein>
<accession>S9W237</accession>
<dbReference type="AlphaFoldDB" id="S9W237"/>
<dbReference type="eggNOG" id="KOG4119">
    <property type="taxonomic scope" value="Eukaryota"/>
</dbReference>
<evidence type="ECO:0000256" key="1">
    <source>
        <dbReference type="ARBA" id="ARBA00006349"/>
    </source>
</evidence>
<evidence type="ECO:0000256" key="2">
    <source>
        <dbReference type="SAM" id="MobiDB-lite"/>
    </source>
</evidence>
<dbReference type="STRING" id="653667.S9W237"/>
<sequence length="92" mass="10214">MALTENEKQESLESTDIGSGINAMTNKLLDDISNEFETLRKQFVEKLETMTNRLDTLEDSMRTSLGSSPSPSLSVNPNLNPSSTVEDHKQPE</sequence>
<feature type="region of interest" description="Disordered" evidence="2">
    <location>
        <begin position="55"/>
        <end position="92"/>
    </location>
</feature>